<keyword evidence="11 14" id="KW-0324">Glycolysis</keyword>
<comment type="cofactor">
    <cofactor evidence="1">
        <name>K(+)</name>
        <dbReference type="ChEBI" id="CHEBI:29103"/>
    </cofactor>
</comment>
<keyword evidence="18" id="KW-1185">Reference proteome</keyword>
<dbReference type="SUPFAM" id="SSF52935">
    <property type="entry name" value="PK C-terminal domain-like"/>
    <property type="match status" value="1"/>
</dbReference>
<dbReference type="NCBIfam" id="NF004886">
    <property type="entry name" value="PRK06247.1"/>
    <property type="match status" value="1"/>
</dbReference>
<dbReference type="AlphaFoldDB" id="A0A023D8P0"/>
<dbReference type="UniPathway" id="UPA00109">
    <property type="reaction ID" value="UER00188"/>
</dbReference>
<reference evidence="18" key="1">
    <citation type="journal article" date="2014" name="FEMS Microbiol. Lett.">
        <title>Draft Genomic DNA Sequence of the Facultatively Methylotrophic Bacterium Acidomonas methanolica type strain MB58.</title>
        <authorList>
            <person name="Higashiura N."/>
            <person name="Hadano H."/>
            <person name="Hirakawa H."/>
            <person name="Matsutani M."/>
            <person name="Takabe S."/>
            <person name="Matsushita K."/>
            <person name="Azuma Y."/>
        </authorList>
    </citation>
    <scope>NUCLEOTIDE SEQUENCE [LARGE SCALE GENOMIC DNA]</scope>
    <source>
        <strain evidence="18">MB58</strain>
    </source>
</reference>
<dbReference type="InterPro" id="IPR040442">
    <property type="entry name" value="Pyrv_kinase-like_dom_sf"/>
</dbReference>
<dbReference type="GO" id="GO:0004743">
    <property type="term" value="F:pyruvate kinase activity"/>
    <property type="evidence" value="ECO:0007669"/>
    <property type="project" value="UniProtKB-UniRule"/>
</dbReference>
<evidence type="ECO:0000259" key="15">
    <source>
        <dbReference type="Pfam" id="PF00224"/>
    </source>
</evidence>
<evidence type="ECO:0000256" key="6">
    <source>
        <dbReference type="ARBA" id="ARBA00022723"/>
    </source>
</evidence>
<dbReference type="NCBIfam" id="TIGR01064">
    <property type="entry name" value="pyruv_kin"/>
    <property type="match status" value="1"/>
</dbReference>
<dbReference type="FunFam" id="2.40.33.10:FF:000001">
    <property type="entry name" value="Pyruvate kinase"/>
    <property type="match status" value="1"/>
</dbReference>
<comment type="catalytic activity">
    <reaction evidence="14">
        <text>pyruvate + ATP = phosphoenolpyruvate + ADP + H(+)</text>
        <dbReference type="Rhea" id="RHEA:18157"/>
        <dbReference type="ChEBI" id="CHEBI:15361"/>
        <dbReference type="ChEBI" id="CHEBI:15378"/>
        <dbReference type="ChEBI" id="CHEBI:30616"/>
        <dbReference type="ChEBI" id="CHEBI:58702"/>
        <dbReference type="ChEBI" id="CHEBI:456216"/>
        <dbReference type="EC" id="2.7.1.40"/>
    </reaction>
</comment>
<dbReference type="InterPro" id="IPR011037">
    <property type="entry name" value="Pyrv_Knase-like_insert_dom_sf"/>
</dbReference>
<evidence type="ECO:0000256" key="7">
    <source>
        <dbReference type="ARBA" id="ARBA00022741"/>
    </source>
</evidence>
<dbReference type="SUPFAM" id="SSF51621">
    <property type="entry name" value="Phosphoenolpyruvate/pyruvate domain"/>
    <property type="match status" value="1"/>
</dbReference>
<accession>A0A023D8P0</accession>
<keyword evidence="5 14" id="KW-0808">Transferase</keyword>
<dbReference type="GO" id="GO:0030955">
    <property type="term" value="F:potassium ion binding"/>
    <property type="evidence" value="ECO:0007669"/>
    <property type="project" value="UniProtKB-UniRule"/>
</dbReference>
<dbReference type="InterPro" id="IPR018209">
    <property type="entry name" value="Pyrv_Knase_AS"/>
</dbReference>
<dbReference type="SUPFAM" id="SSF50800">
    <property type="entry name" value="PK beta-barrel domain-like"/>
    <property type="match status" value="1"/>
</dbReference>
<sequence>MEREMSMAERPMTGEATRRTKIVATLGPASSSAEMIRALAVNGADVFRFNFSHGSHEDHAARYAVVRDIEAELGRPLAILADLQGPKLRVGRFAEGRVTLMPGAAFRLDLDPAPGTVERVMLPHPEIIEAVEAGSVLLLDDGKLRLKVTACGADYLDTEVVVGGVLSDRKGVNVPDVVLPIPALTEKDRVDFAFALQLGVDYVALSFVQRPDDVREARRIANGAAAILVKIEKPQAMQDLEEIVALSDAVMVARGDLGVELPSEEVPIAQKRVIREARRQGRPVVVATQMLESMITLPTPTRAEVSDVSTAIFDGADAVMLSAESAAGAYPREAVEMLARVARRIESDAEWRAGLHQVALEHDGSTGAAIAEAAWTVAQAVSASAVVTYTQTGQGALRLSRERPYSPILALTPDDFVARRLCLAWGVRAQSVGQEMPVFGVEGLVDQASEIAQAEGFAYKGGRIVLMAGLPFGQRGSTNTLRVVSIP</sequence>
<dbReference type="PROSITE" id="PS00110">
    <property type="entry name" value="PYRUVATE_KINASE"/>
    <property type="match status" value="1"/>
</dbReference>
<feature type="domain" description="Pyruvate kinase C-terminal" evidence="16">
    <location>
        <begin position="369"/>
        <end position="484"/>
    </location>
</feature>
<comment type="pathway">
    <text evidence="2 14">Carbohydrate degradation; glycolysis; pyruvate from D-glyceraldehyde 3-phosphate: step 5/5.</text>
</comment>
<keyword evidence="12 17" id="KW-0670">Pyruvate</keyword>
<dbReference type="InterPro" id="IPR015813">
    <property type="entry name" value="Pyrv/PenolPyrv_kinase-like_dom"/>
</dbReference>
<proteinExistence type="inferred from homology"/>
<reference evidence="17 18" key="2">
    <citation type="journal article" date="2014" name="FEMS Microbiol. Lett.">
        <title>Draft genomic DNA sequence of the facultatively methylotrophic bacterium Acidomonas methanolica type strain MB58.</title>
        <authorList>
            <person name="Higashiura N."/>
            <person name="Hadano H."/>
            <person name="Hirakawa H."/>
            <person name="Matsutani M."/>
            <person name="Takabe S."/>
            <person name="Matsushita K."/>
            <person name="Azuma Y."/>
        </authorList>
    </citation>
    <scope>NUCLEOTIDE SEQUENCE [LARGE SCALE GENOMIC DNA]</scope>
    <source>
        <strain evidence="17 18">MB58</strain>
    </source>
</reference>
<dbReference type="InterPro" id="IPR015806">
    <property type="entry name" value="Pyrv_Knase_insert_dom_sf"/>
</dbReference>
<dbReference type="Gene3D" id="2.40.33.10">
    <property type="entry name" value="PK beta-barrel domain-like"/>
    <property type="match status" value="1"/>
</dbReference>
<evidence type="ECO:0000256" key="9">
    <source>
        <dbReference type="ARBA" id="ARBA00022840"/>
    </source>
</evidence>
<keyword evidence="6" id="KW-0479">Metal-binding</keyword>
<evidence type="ECO:0000256" key="4">
    <source>
        <dbReference type="ARBA" id="ARBA00012142"/>
    </source>
</evidence>
<evidence type="ECO:0000256" key="10">
    <source>
        <dbReference type="ARBA" id="ARBA00022842"/>
    </source>
</evidence>
<evidence type="ECO:0000256" key="2">
    <source>
        <dbReference type="ARBA" id="ARBA00004997"/>
    </source>
</evidence>
<dbReference type="EMBL" id="BAND01000107">
    <property type="protein sequence ID" value="GAJ30156.1"/>
    <property type="molecule type" value="Genomic_DNA"/>
</dbReference>
<dbReference type="NCBIfam" id="NF004978">
    <property type="entry name" value="PRK06354.1"/>
    <property type="match status" value="1"/>
</dbReference>
<evidence type="ECO:0000256" key="13">
    <source>
        <dbReference type="NCBIfam" id="TIGR01064"/>
    </source>
</evidence>
<dbReference type="InterPro" id="IPR015793">
    <property type="entry name" value="Pyrv_Knase_brl"/>
</dbReference>
<dbReference type="Pfam" id="PF02887">
    <property type="entry name" value="PK_C"/>
    <property type="match status" value="1"/>
</dbReference>
<dbReference type="Proteomes" id="UP000019760">
    <property type="component" value="Unassembled WGS sequence"/>
</dbReference>
<comment type="similarity">
    <text evidence="3 14">Belongs to the pyruvate kinase family.</text>
</comment>
<evidence type="ECO:0000256" key="14">
    <source>
        <dbReference type="RuleBase" id="RU000504"/>
    </source>
</evidence>
<evidence type="ECO:0000256" key="11">
    <source>
        <dbReference type="ARBA" id="ARBA00023152"/>
    </source>
</evidence>
<keyword evidence="9" id="KW-0067">ATP-binding</keyword>
<dbReference type="GO" id="GO:0016301">
    <property type="term" value="F:kinase activity"/>
    <property type="evidence" value="ECO:0007669"/>
    <property type="project" value="UniProtKB-KW"/>
</dbReference>
<dbReference type="InterPro" id="IPR001697">
    <property type="entry name" value="Pyr_Knase"/>
</dbReference>
<dbReference type="Pfam" id="PF00224">
    <property type="entry name" value="PK"/>
    <property type="match status" value="1"/>
</dbReference>
<evidence type="ECO:0000313" key="17">
    <source>
        <dbReference type="EMBL" id="GAJ30156.1"/>
    </source>
</evidence>
<keyword evidence="7" id="KW-0547">Nucleotide-binding</keyword>
<evidence type="ECO:0000256" key="1">
    <source>
        <dbReference type="ARBA" id="ARBA00001958"/>
    </source>
</evidence>
<dbReference type="InterPro" id="IPR036918">
    <property type="entry name" value="Pyrv_Knase_C_sf"/>
</dbReference>
<comment type="caution">
    <text evidence="17">The sequence shown here is derived from an EMBL/GenBank/DDBJ whole genome shotgun (WGS) entry which is preliminary data.</text>
</comment>
<evidence type="ECO:0000256" key="3">
    <source>
        <dbReference type="ARBA" id="ARBA00008663"/>
    </source>
</evidence>
<dbReference type="GO" id="GO:0000287">
    <property type="term" value="F:magnesium ion binding"/>
    <property type="evidence" value="ECO:0007669"/>
    <property type="project" value="UniProtKB-UniRule"/>
</dbReference>
<dbReference type="GO" id="GO:0005524">
    <property type="term" value="F:ATP binding"/>
    <property type="evidence" value="ECO:0007669"/>
    <property type="project" value="UniProtKB-KW"/>
</dbReference>
<evidence type="ECO:0000259" key="16">
    <source>
        <dbReference type="Pfam" id="PF02887"/>
    </source>
</evidence>
<dbReference type="Gene3D" id="3.20.20.60">
    <property type="entry name" value="Phosphoenolpyruvate-binding domains"/>
    <property type="match status" value="1"/>
</dbReference>
<evidence type="ECO:0000256" key="12">
    <source>
        <dbReference type="ARBA" id="ARBA00023317"/>
    </source>
</evidence>
<keyword evidence="8 14" id="KW-0418">Kinase</keyword>
<gene>
    <name evidence="17" type="ORF">Amme_108_001</name>
</gene>
<protein>
    <recommendedName>
        <fullName evidence="4 13">Pyruvate kinase</fullName>
        <ecNumber evidence="4 13">2.7.1.40</ecNumber>
    </recommendedName>
</protein>
<dbReference type="NCBIfam" id="NF004491">
    <property type="entry name" value="PRK05826.1"/>
    <property type="match status" value="1"/>
</dbReference>
<dbReference type="Gene3D" id="3.40.1380.20">
    <property type="entry name" value="Pyruvate kinase, C-terminal domain"/>
    <property type="match status" value="1"/>
</dbReference>
<evidence type="ECO:0000256" key="8">
    <source>
        <dbReference type="ARBA" id="ARBA00022777"/>
    </source>
</evidence>
<keyword evidence="10 14" id="KW-0460">Magnesium</keyword>
<organism evidence="17 18">
    <name type="scientific">Acidomonas methanolica NBRC 104435</name>
    <dbReference type="NCBI Taxonomy" id="1231351"/>
    <lineage>
        <taxon>Bacteria</taxon>
        <taxon>Pseudomonadati</taxon>
        <taxon>Pseudomonadota</taxon>
        <taxon>Alphaproteobacteria</taxon>
        <taxon>Acetobacterales</taxon>
        <taxon>Acetobacteraceae</taxon>
        <taxon>Acidomonas</taxon>
    </lineage>
</organism>
<dbReference type="PANTHER" id="PTHR11817">
    <property type="entry name" value="PYRUVATE KINASE"/>
    <property type="match status" value="1"/>
</dbReference>
<dbReference type="EC" id="2.7.1.40" evidence="4 13"/>
<evidence type="ECO:0000256" key="5">
    <source>
        <dbReference type="ARBA" id="ARBA00022679"/>
    </source>
</evidence>
<evidence type="ECO:0000313" key="18">
    <source>
        <dbReference type="Proteomes" id="UP000019760"/>
    </source>
</evidence>
<dbReference type="InterPro" id="IPR015795">
    <property type="entry name" value="Pyrv_Knase_C"/>
</dbReference>
<dbReference type="PRINTS" id="PR01050">
    <property type="entry name" value="PYRUVTKNASE"/>
</dbReference>
<feature type="domain" description="Pyruvate kinase barrel" evidence="15">
    <location>
        <begin position="18"/>
        <end position="335"/>
    </location>
</feature>
<name>A0A023D8P0_ACIMT</name>